<protein>
    <recommendedName>
        <fullName evidence="1">RNase H type-1 domain-containing protein</fullName>
    </recommendedName>
</protein>
<dbReference type="Gene3D" id="3.30.420.10">
    <property type="entry name" value="Ribonuclease H-like superfamily/Ribonuclease H"/>
    <property type="match status" value="1"/>
</dbReference>
<dbReference type="PROSITE" id="PS50879">
    <property type="entry name" value="RNASE_H_1"/>
    <property type="match status" value="1"/>
</dbReference>
<dbReference type="STRING" id="1160509.A0A3N4II27"/>
<dbReference type="InterPro" id="IPR036397">
    <property type="entry name" value="RNaseH_sf"/>
</dbReference>
<dbReference type="InterPro" id="IPR012337">
    <property type="entry name" value="RNaseH-like_sf"/>
</dbReference>
<evidence type="ECO:0000313" key="2">
    <source>
        <dbReference type="EMBL" id="RPA83831.1"/>
    </source>
</evidence>
<dbReference type="Proteomes" id="UP000275078">
    <property type="component" value="Unassembled WGS sequence"/>
</dbReference>
<dbReference type="InterPro" id="IPR002156">
    <property type="entry name" value="RNaseH_domain"/>
</dbReference>
<reference evidence="2 3" key="1">
    <citation type="journal article" date="2018" name="Nat. Ecol. Evol.">
        <title>Pezizomycetes genomes reveal the molecular basis of ectomycorrhizal truffle lifestyle.</title>
        <authorList>
            <person name="Murat C."/>
            <person name="Payen T."/>
            <person name="Noel B."/>
            <person name="Kuo A."/>
            <person name="Morin E."/>
            <person name="Chen J."/>
            <person name="Kohler A."/>
            <person name="Krizsan K."/>
            <person name="Balestrini R."/>
            <person name="Da Silva C."/>
            <person name="Montanini B."/>
            <person name="Hainaut M."/>
            <person name="Levati E."/>
            <person name="Barry K.W."/>
            <person name="Belfiori B."/>
            <person name="Cichocki N."/>
            <person name="Clum A."/>
            <person name="Dockter R.B."/>
            <person name="Fauchery L."/>
            <person name="Guy J."/>
            <person name="Iotti M."/>
            <person name="Le Tacon F."/>
            <person name="Lindquist E.A."/>
            <person name="Lipzen A."/>
            <person name="Malagnac F."/>
            <person name="Mello A."/>
            <person name="Molinier V."/>
            <person name="Miyauchi S."/>
            <person name="Poulain J."/>
            <person name="Riccioni C."/>
            <person name="Rubini A."/>
            <person name="Sitrit Y."/>
            <person name="Splivallo R."/>
            <person name="Traeger S."/>
            <person name="Wang M."/>
            <person name="Zifcakova L."/>
            <person name="Wipf D."/>
            <person name="Zambonelli A."/>
            <person name="Paolocci F."/>
            <person name="Nowrousian M."/>
            <person name="Ottonello S."/>
            <person name="Baldrian P."/>
            <person name="Spatafora J.W."/>
            <person name="Henrissat B."/>
            <person name="Nagy L.G."/>
            <person name="Aury J.M."/>
            <person name="Wincker P."/>
            <person name="Grigoriev I.V."/>
            <person name="Bonfante P."/>
            <person name="Martin F.M."/>
        </authorList>
    </citation>
    <scope>NUCLEOTIDE SEQUENCE [LARGE SCALE GENOMIC DNA]</scope>
    <source>
        <strain evidence="2 3">RN42</strain>
    </source>
</reference>
<dbReference type="SUPFAM" id="SSF53098">
    <property type="entry name" value="Ribonuclease H-like"/>
    <property type="match status" value="1"/>
</dbReference>
<accession>A0A3N4II27</accession>
<gene>
    <name evidence="2" type="ORF">BJ508DRAFT_360169</name>
</gene>
<dbReference type="EMBL" id="ML119662">
    <property type="protein sequence ID" value="RPA83831.1"/>
    <property type="molecule type" value="Genomic_DNA"/>
</dbReference>
<feature type="domain" description="RNase H type-1" evidence="1">
    <location>
        <begin position="93"/>
        <end position="249"/>
    </location>
</feature>
<keyword evidence="3" id="KW-1185">Reference proteome</keyword>
<evidence type="ECO:0000259" key="1">
    <source>
        <dbReference type="PROSITE" id="PS50879"/>
    </source>
</evidence>
<sequence length="303" mass="33972">MTIEIIERSLNGLVDSPILPAPTKQPLGVRRQTLLGLTGLTPSSYFDAYFQRANRSFSTTSTTSSEHASPTSLFRPGWNYGTMQGIRFIHTTEPRTMLAFTSGACPSTGEAHARGGAACIFAPKSWSAPRKVPLPMDGTTHTTERADILGLLELLTARFWDAEGFNKLIIATDSEFLVTAVTENVYRWRSNGWRKNNRVKIKNVDLWEKVLAGFADCESRGLFVQLWRIPREWNEAVQYAKEAAATPMQQRPSQWVKTVILERYPDGEVPGSLVVRDHSGVFWAHPHVAEHLEQSSNWENALD</sequence>
<dbReference type="GO" id="GO:0004523">
    <property type="term" value="F:RNA-DNA hybrid ribonuclease activity"/>
    <property type="evidence" value="ECO:0007669"/>
    <property type="project" value="InterPro"/>
</dbReference>
<organism evidence="2 3">
    <name type="scientific">Ascobolus immersus RN42</name>
    <dbReference type="NCBI Taxonomy" id="1160509"/>
    <lineage>
        <taxon>Eukaryota</taxon>
        <taxon>Fungi</taxon>
        <taxon>Dikarya</taxon>
        <taxon>Ascomycota</taxon>
        <taxon>Pezizomycotina</taxon>
        <taxon>Pezizomycetes</taxon>
        <taxon>Pezizales</taxon>
        <taxon>Ascobolaceae</taxon>
        <taxon>Ascobolus</taxon>
    </lineage>
</organism>
<dbReference type="OrthoDB" id="245563at2759"/>
<proteinExistence type="predicted"/>
<name>A0A3N4II27_ASCIM</name>
<dbReference type="Pfam" id="PF00075">
    <property type="entry name" value="RNase_H"/>
    <property type="match status" value="1"/>
</dbReference>
<dbReference type="AlphaFoldDB" id="A0A3N4II27"/>
<evidence type="ECO:0000313" key="3">
    <source>
        <dbReference type="Proteomes" id="UP000275078"/>
    </source>
</evidence>
<dbReference type="GO" id="GO:0003676">
    <property type="term" value="F:nucleic acid binding"/>
    <property type="evidence" value="ECO:0007669"/>
    <property type="project" value="InterPro"/>
</dbReference>